<dbReference type="EMBL" id="BLXT01005065">
    <property type="protein sequence ID" value="GFO19370.1"/>
    <property type="molecule type" value="Genomic_DNA"/>
</dbReference>
<evidence type="ECO:0000313" key="1">
    <source>
        <dbReference type="EMBL" id="GFO19370.1"/>
    </source>
</evidence>
<sequence length="91" mass="10638">MEIIELEQYVRRANLRVLGLRDKKDETSASTVNAVTEIIRTKLNWREINPSKIDVAHRIGPYRNNADRSVIVRFCSLTTASEEKRRKKKLK</sequence>
<proteinExistence type="predicted"/>
<evidence type="ECO:0000313" key="2">
    <source>
        <dbReference type="Proteomes" id="UP000735302"/>
    </source>
</evidence>
<keyword evidence="2" id="KW-1185">Reference proteome</keyword>
<dbReference type="AlphaFoldDB" id="A0AAV4BIP1"/>
<gene>
    <name evidence="1" type="ORF">PoB_004587500</name>
</gene>
<dbReference type="Proteomes" id="UP000735302">
    <property type="component" value="Unassembled WGS sequence"/>
</dbReference>
<protein>
    <submittedName>
        <fullName evidence="1">Coagulation factor viii-like protein</fullName>
    </submittedName>
</protein>
<reference evidence="1 2" key="1">
    <citation type="journal article" date="2021" name="Elife">
        <title>Chloroplast acquisition without the gene transfer in kleptoplastic sea slugs, Plakobranchus ocellatus.</title>
        <authorList>
            <person name="Maeda T."/>
            <person name="Takahashi S."/>
            <person name="Yoshida T."/>
            <person name="Shimamura S."/>
            <person name="Takaki Y."/>
            <person name="Nagai Y."/>
            <person name="Toyoda A."/>
            <person name="Suzuki Y."/>
            <person name="Arimoto A."/>
            <person name="Ishii H."/>
            <person name="Satoh N."/>
            <person name="Nishiyama T."/>
            <person name="Hasebe M."/>
            <person name="Maruyama T."/>
            <person name="Minagawa J."/>
            <person name="Obokata J."/>
            <person name="Shigenobu S."/>
        </authorList>
    </citation>
    <scope>NUCLEOTIDE SEQUENCE [LARGE SCALE GENOMIC DNA]</scope>
</reference>
<name>A0AAV4BIP1_9GAST</name>
<organism evidence="1 2">
    <name type="scientific">Plakobranchus ocellatus</name>
    <dbReference type="NCBI Taxonomy" id="259542"/>
    <lineage>
        <taxon>Eukaryota</taxon>
        <taxon>Metazoa</taxon>
        <taxon>Spiralia</taxon>
        <taxon>Lophotrochozoa</taxon>
        <taxon>Mollusca</taxon>
        <taxon>Gastropoda</taxon>
        <taxon>Heterobranchia</taxon>
        <taxon>Euthyneura</taxon>
        <taxon>Panpulmonata</taxon>
        <taxon>Sacoglossa</taxon>
        <taxon>Placobranchoidea</taxon>
        <taxon>Plakobranchidae</taxon>
        <taxon>Plakobranchus</taxon>
    </lineage>
</organism>
<comment type="caution">
    <text evidence="1">The sequence shown here is derived from an EMBL/GenBank/DDBJ whole genome shotgun (WGS) entry which is preliminary data.</text>
</comment>
<accession>A0AAV4BIP1</accession>
<dbReference type="Gene3D" id="3.30.70.1820">
    <property type="entry name" value="L1 transposable element, RRM domain"/>
    <property type="match status" value="1"/>
</dbReference>